<proteinExistence type="predicted"/>
<dbReference type="Proteomes" id="UP000033636">
    <property type="component" value="Unassembled WGS sequence"/>
</dbReference>
<comment type="caution">
    <text evidence="1">The sequence shown here is derived from an EMBL/GenBank/DDBJ whole genome shotgun (WGS) entry which is preliminary data.</text>
</comment>
<protein>
    <submittedName>
        <fullName evidence="1">Hydroxymethylglutaryl-CoA reductase</fullName>
    </submittedName>
</protein>
<name>A0ACC6UZC9_9CREN</name>
<evidence type="ECO:0000313" key="2">
    <source>
        <dbReference type="Proteomes" id="UP000033636"/>
    </source>
</evidence>
<gene>
    <name evidence="1" type="ORF">TU35_001645</name>
</gene>
<evidence type="ECO:0000313" key="1">
    <source>
        <dbReference type="EMBL" id="MFB6489943.1"/>
    </source>
</evidence>
<reference evidence="1" key="1">
    <citation type="submission" date="2024-07" db="EMBL/GenBank/DDBJ databases">
        <title>Metagenome and Metagenome-Assembled Genomes of Archaea from a hot spring from the geothermal field of Los Azufres, Mexico.</title>
        <authorList>
            <person name="Marin-Paredes R."/>
            <person name="Martinez-Romero E."/>
            <person name="Servin-Garciduenas L.E."/>
        </authorList>
    </citation>
    <scope>NUCLEOTIDE SEQUENCE</scope>
</reference>
<organism evidence="1 2">
    <name type="scientific">Thermoproteus sp. AZ2</name>
    <dbReference type="NCBI Taxonomy" id="1609232"/>
    <lineage>
        <taxon>Archaea</taxon>
        <taxon>Thermoproteota</taxon>
        <taxon>Thermoprotei</taxon>
        <taxon>Thermoproteales</taxon>
        <taxon>Thermoproteaceae</taxon>
        <taxon>Thermoproteus</taxon>
    </lineage>
</organism>
<sequence length="117" mass="13017">MIPAAVLRQLYVQGSLRNTPEGAEFKLRNMLAPATIVDMQIAVDGAAVPRENIYVSTSTGRYQAEQLAQQGYKFTVRDEVTLLLRGLTLAPGSHKIEIKARTREWGELAFDVTDVLR</sequence>
<dbReference type="EMBL" id="JZWT02000003">
    <property type="protein sequence ID" value="MFB6489943.1"/>
    <property type="molecule type" value="Genomic_DNA"/>
</dbReference>
<accession>A0ACC6UZC9</accession>